<proteinExistence type="inferred from homology"/>
<dbReference type="AlphaFoldDB" id="A0A9X3Z256"/>
<dbReference type="InterPro" id="IPR030394">
    <property type="entry name" value="G_HFLX_dom"/>
</dbReference>
<evidence type="ECO:0000256" key="5">
    <source>
        <dbReference type="ARBA" id="ARBA00023134"/>
    </source>
</evidence>
<keyword evidence="3 6" id="KW-0547">Nucleotide-binding</keyword>
<feature type="binding site" evidence="7">
    <location>
        <begin position="207"/>
        <end position="214"/>
    </location>
    <ligand>
        <name>GTP</name>
        <dbReference type="ChEBI" id="CHEBI:37565"/>
    </ligand>
</feature>
<evidence type="ECO:0000256" key="9">
    <source>
        <dbReference type="SAM" id="MobiDB-lite"/>
    </source>
</evidence>
<dbReference type="EMBL" id="JAPYYP010000002">
    <property type="protein sequence ID" value="MDA5107269.1"/>
    <property type="molecule type" value="Genomic_DNA"/>
</dbReference>
<gene>
    <name evidence="6 11" type="primary">hflX</name>
    <name evidence="11" type="ORF">O3V59_02770</name>
</gene>
<protein>
    <recommendedName>
        <fullName evidence="6">GTPase HflX</fullName>
    </recommendedName>
    <alternativeName>
        <fullName evidence="6">GTP-binding protein HflX</fullName>
    </alternativeName>
</protein>
<dbReference type="HAMAP" id="MF_00900">
    <property type="entry name" value="GTPase_HflX"/>
    <property type="match status" value="1"/>
</dbReference>
<name>A0A9X3Z256_9BACL</name>
<evidence type="ECO:0000256" key="8">
    <source>
        <dbReference type="PIRSR" id="PIRSR006809-2"/>
    </source>
</evidence>
<dbReference type="Gene3D" id="6.10.250.2860">
    <property type="match status" value="1"/>
</dbReference>
<reference evidence="11" key="1">
    <citation type="submission" date="2022-12" db="EMBL/GenBank/DDBJ databases">
        <title>Draft genome sequence of the thermophilic strain Brevibacillus thermoruber HT42, isolated from Los Humeros, Puebla, Mexico, with biotechnological potential.</title>
        <authorList>
            <person name="Lara Sanchez J."/>
            <person name="Solis Palacios R."/>
            <person name="Bustos Baena A.S."/>
            <person name="Ruz Baez A.E."/>
            <person name="Espinosa Luna G."/>
            <person name="Oliart Ros R.M."/>
        </authorList>
    </citation>
    <scope>NUCLEOTIDE SEQUENCE</scope>
    <source>
        <strain evidence="11">HT42</strain>
    </source>
</reference>
<evidence type="ECO:0000256" key="7">
    <source>
        <dbReference type="PIRSR" id="PIRSR006809-1"/>
    </source>
</evidence>
<keyword evidence="4 8" id="KW-0460">Magnesium</keyword>
<keyword evidence="12" id="KW-1185">Reference proteome</keyword>
<feature type="binding site" evidence="7">
    <location>
        <begin position="341"/>
        <end position="343"/>
    </location>
    <ligand>
        <name>GTP</name>
        <dbReference type="ChEBI" id="CHEBI:37565"/>
    </ligand>
</feature>
<comment type="cofactor">
    <cofactor evidence="8">
        <name>Mg(2+)</name>
        <dbReference type="ChEBI" id="CHEBI:18420"/>
    </cofactor>
</comment>
<dbReference type="NCBIfam" id="TIGR00231">
    <property type="entry name" value="small_GTP"/>
    <property type="match status" value="1"/>
</dbReference>
<dbReference type="GO" id="GO:0046872">
    <property type="term" value="F:metal ion binding"/>
    <property type="evidence" value="ECO:0007669"/>
    <property type="project" value="UniProtKB-KW"/>
</dbReference>
<feature type="region of interest" description="Disordered" evidence="9">
    <location>
        <begin position="147"/>
        <end position="167"/>
    </location>
</feature>
<dbReference type="PROSITE" id="PS51705">
    <property type="entry name" value="G_HFLX"/>
    <property type="match status" value="1"/>
</dbReference>
<dbReference type="RefSeq" id="WP_271139453.1">
    <property type="nucleotide sequence ID" value="NZ_JAPYYP010000002.1"/>
</dbReference>
<dbReference type="GO" id="GO:0005737">
    <property type="term" value="C:cytoplasm"/>
    <property type="evidence" value="ECO:0007669"/>
    <property type="project" value="UniProtKB-SubCell"/>
</dbReference>
<evidence type="ECO:0000313" key="12">
    <source>
        <dbReference type="Proteomes" id="UP001151071"/>
    </source>
</evidence>
<keyword evidence="2 8" id="KW-0479">Metal-binding</keyword>
<dbReference type="InterPro" id="IPR006073">
    <property type="entry name" value="GTP-bd"/>
</dbReference>
<feature type="domain" description="Hflx-type G" evidence="10">
    <location>
        <begin position="201"/>
        <end position="363"/>
    </location>
</feature>
<keyword evidence="1 6" id="KW-0963">Cytoplasm</keyword>
<organism evidence="11 12">
    <name type="scientific">Brevibacillus thermoruber</name>
    <dbReference type="NCBI Taxonomy" id="33942"/>
    <lineage>
        <taxon>Bacteria</taxon>
        <taxon>Bacillati</taxon>
        <taxon>Bacillota</taxon>
        <taxon>Bacilli</taxon>
        <taxon>Bacillales</taxon>
        <taxon>Paenibacillaceae</taxon>
        <taxon>Brevibacillus</taxon>
    </lineage>
</organism>
<dbReference type="InterPro" id="IPR042108">
    <property type="entry name" value="GTPase_HflX_N_sf"/>
</dbReference>
<dbReference type="InterPro" id="IPR016496">
    <property type="entry name" value="GTPase_HflX"/>
</dbReference>
<dbReference type="Pfam" id="PF13167">
    <property type="entry name" value="GTP-bdg_N"/>
    <property type="match status" value="1"/>
</dbReference>
<dbReference type="GO" id="GO:0043022">
    <property type="term" value="F:ribosome binding"/>
    <property type="evidence" value="ECO:0007669"/>
    <property type="project" value="TreeGrafter"/>
</dbReference>
<dbReference type="Pfam" id="PF01926">
    <property type="entry name" value="MMR_HSR1"/>
    <property type="match status" value="1"/>
</dbReference>
<accession>A0A9X3Z256</accession>
<dbReference type="PRINTS" id="PR00326">
    <property type="entry name" value="GTP1OBG"/>
</dbReference>
<dbReference type="GO" id="GO:0005525">
    <property type="term" value="F:GTP binding"/>
    <property type="evidence" value="ECO:0007669"/>
    <property type="project" value="UniProtKB-UniRule"/>
</dbReference>
<comment type="subunit">
    <text evidence="6">Monomer. Associates with the 50S ribosomal subunit.</text>
</comment>
<evidence type="ECO:0000256" key="6">
    <source>
        <dbReference type="HAMAP-Rule" id="MF_00900"/>
    </source>
</evidence>
<dbReference type="PIRSF" id="PIRSF006809">
    <property type="entry name" value="GTP-binding_hflX_prd"/>
    <property type="match status" value="1"/>
</dbReference>
<dbReference type="NCBIfam" id="TIGR03156">
    <property type="entry name" value="GTP_HflX"/>
    <property type="match status" value="1"/>
</dbReference>
<feature type="binding site" evidence="8">
    <location>
        <position position="214"/>
    </location>
    <ligand>
        <name>Mg(2+)</name>
        <dbReference type="ChEBI" id="CHEBI:18420"/>
    </ligand>
</feature>
<evidence type="ECO:0000256" key="1">
    <source>
        <dbReference type="ARBA" id="ARBA00022490"/>
    </source>
</evidence>
<dbReference type="FunFam" id="3.40.50.11060:FF:000001">
    <property type="entry name" value="GTPase HflX"/>
    <property type="match status" value="1"/>
</dbReference>
<feature type="binding site" evidence="7">
    <location>
        <begin position="232"/>
        <end position="236"/>
    </location>
    <ligand>
        <name>GTP</name>
        <dbReference type="ChEBI" id="CHEBI:37565"/>
    </ligand>
</feature>
<keyword evidence="5 6" id="KW-0342">GTP-binding</keyword>
<dbReference type="PANTHER" id="PTHR10229">
    <property type="entry name" value="GTP-BINDING PROTEIN HFLX"/>
    <property type="match status" value="1"/>
</dbReference>
<comment type="subcellular location">
    <subcellularLocation>
        <location evidence="6">Cytoplasm</location>
    </subcellularLocation>
    <text evidence="6">May associate with membranes.</text>
</comment>
<dbReference type="Gene3D" id="3.40.50.11060">
    <property type="entry name" value="GTPase HflX, N-terminal domain"/>
    <property type="match status" value="1"/>
</dbReference>
<dbReference type="InterPro" id="IPR005225">
    <property type="entry name" value="Small_GTP-bd"/>
</dbReference>
<comment type="function">
    <text evidence="6">GTPase that associates with the 50S ribosomal subunit and may have a role during protein synthesis or ribosome biogenesis.</text>
</comment>
<dbReference type="InterPro" id="IPR027417">
    <property type="entry name" value="P-loop_NTPase"/>
</dbReference>
<comment type="caution">
    <text evidence="11">The sequence shown here is derived from an EMBL/GenBank/DDBJ whole genome shotgun (WGS) entry which is preliminary data.</text>
</comment>
<evidence type="ECO:0000256" key="4">
    <source>
        <dbReference type="ARBA" id="ARBA00022842"/>
    </source>
</evidence>
<evidence type="ECO:0000259" key="10">
    <source>
        <dbReference type="PROSITE" id="PS51705"/>
    </source>
</evidence>
<feature type="binding site" evidence="7">
    <location>
        <begin position="320"/>
        <end position="323"/>
    </location>
    <ligand>
        <name>GTP</name>
        <dbReference type="ChEBI" id="CHEBI:37565"/>
    </ligand>
</feature>
<dbReference type="SUPFAM" id="SSF52540">
    <property type="entry name" value="P-loop containing nucleoside triphosphate hydrolases"/>
    <property type="match status" value="1"/>
</dbReference>
<feature type="binding site" evidence="7">
    <location>
        <begin position="254"/>
        <end position="257"/>
    </location>
    <ligand>
        <name>GTP</name>
        <dbReference type="ChEBI" id="CHEBI:37565"/>
    </ligand>
</feature>
<dbReference type="CDD" id="cd01878">
    <property type="entry name" value="HflX"/>
    <property type="match status" value="1"/>
</dbReference>
<dbReference type="PANTHER" id="PTHR10229:SF0">
    <property type="entry name" value="GTP-BINDING PROTEIN 6-RELATED"/>
    <property type="match status" value="1"/>
</dbReference>
<dbReference type="InterPro" id="IPR032305">
    <property type="entry name" value="GTP-bd_M"/>
</dbReference>
<dbReference type="Pfam" id="PF16360">
    <property type="entry name" value="GTP-bdg_M"/>
    <property type="match status" value="1"/>
</dbReference>
<dbReference type="InterPro" id="IPR025121">
    <property type="entry name" value="GTPase_HflX_N"/>
</dbReference>
<sequence length="430" mass="48847">MDDVIKRVETAILVGCFLDNRDAERARLSMEELHELARTAGVDVLDVVTQNRERIDPAWYLGSGKIQEIAHRARELDVDLVIFNDELSPSQTRNLDTAFDCKVIDRTQLILDIFAGRAQSREGKIQVELAQYNYLLPRLAGQGRQLSRLGGGIGTRGPGETKLESDRRHIRRRISELKQQLADIVRTRQLHRERRKKNSVYQIALVGYTNAGKSTLLNRLTSADTLQEDKLFATLDPTTRQLSLPSGMDVLLTDTVGFIQDLPTTLVAAFRSTLEGVQEADLILHVVDSHHPDLEIHMEVVERILRELKADDIPQLVVFNKADLIREGTYLPPVDDAILISALRDEDLKRLLERIESYVYASFDWITLKVPVERGDIVSLLHREGVEMEQAFDEADAAYLITVRINRDQPIYGKIVPFLLDKPEIAEESW</sequence>
<evidence type="ECO:0000256" key="3">
    <source>
        <dbReference type="ARBA" id="ARBA00022741"/>
    </source>
</evidence>
<evidence type="ECO:0000256" key="2">
    <source>
        <dbReference type="ARBA" id="ARBA00022723"/>
    </source>
</evidence>
<dbReference type="Gene3D" id="3.40.50.300">
    <property type="entry name" value="P-loop containing nucleotide triphosphate hydrolases"/>
    <property type="match status" value="1"/>
</dbReference>
<dbReference type="Proteomes" id="UP001151071">
    <property type="component" value="Unassembled WGS sequence"/>
</dbReference>
<evidence type="ECO:0000313" key="11">
    <source>
        <dbReference type="EMBL" id="MDA5107269.1"/>
    </source>
</evidence>
<comment type="similarity">
    <text evidence="6">Belongs to the TRAFAC class OBG-HflX-like GTPase superfamily. HflX GTPase family.</text>
</comment>
<feature type="binding site" evidence="8">
    <location>
        <position position="234"/>
    </location>
    <ligand>
        <name>Mg(2+)</name>
        <dbReference type="ChEBI" id="CHEBI:18420"/>
    </ligand>
</feature>
<dbReference type="GO" id="GO:0003924">
    <property type="term" value="F:GTPase activity"/>
    <property type="evidence" value="ECO:0007669"/>
    <property type="project" value="UniProtKB-UniRule"/>
</dbReference>